<dbReference type="InterPro" id="IPR003593">
    <property type="entry name" value="AAA+_ATPase"/>
</dbReference>
<evidence type="ECO:0000256" key="9">
    <source>
        <dbReference type="SAM" id="Phobius"/>
    </source>
</evidence>
<feature type="transmembrane region" description="Helical" evidence="9">
    <location>
        <begin position="302"/>
        <end position="326"/>
    </location>
</feature>
<evidence type="ECO:0000256" key="2">
    <source>
        <dbReference type="ARBA" id="ARBA00022448"/>
    </source>
</evidence>
<keyword evidence="2" id="KW-0813">Transport</keyword>
<feature type="domain" description="ABC transporter" evidence="10">
    <location>
        <begin position="406"/>
        <end position="643"/>
    </location>
</feature>
<comment type="subcellular location">
    <subcellularLocation>
        <location evidence="1">Membrane</location>
        <topology evidence="1">Multi-pass membrane protein</topology>
    </subcellularLocation>
</comment>
<keyword evidence="5" id="KW-0067">ATP-binding</keyword>
<keyword evidence="13" id="KW-1185">Reference proteome</keyword>
<evidence type="ECO:0000256" key="5">
    <source>
        <dbReference type="ARBA" id="ARBA00022840"/>
    </source>
</evidence>
<dbReference type="PROSITE" id="PS50929">
    <property type="entry name" value="ABC_TM1F"/>
    <property type="match status" value="1"/>
</dbReference>
<feature type="transmembrane region" description="Helical" evidence="9">
    <location>
        <begin position="84"/>
        <end position="105"/>
    </location>
</feature>
<dbReference type="Pfam" id="PF00005">
    <property type="entry name" value="ABC_tran"/>
    <property type="match status" value="1"/>
</dbReference>
<keyword evidence="4" id="KW-0547">Nucleotide-binding</keyword>
<dbReference type="Pfam" id="PF00664">
    <property type="entry name" value="ABC_membrane"/>
    <property type="match status" value="1"/>
</dbReference>
<evidence type="ECO:0000256" key="6">
    <source>
        <dbReference type="ARBA" id="ARBA00022989"/>
    </source>
</evidence>
<keyword evidence="7 9" id="KW-0472">Membrane</keyword>
<feature type="transmembrane region" description="Helical" evidence="9">
    <location>
        <begin position="117"/>
        <end position="135"/>
    </location>
</feature>
<name>A0A151ZHW2_TIELA</name>
<dbReference type="PROSITE" id="PS50893">
    <property type="entry name" value="ABC_TRANSPORTER_2"/>
    <property type="match status" value="1"/>
</dbReference>
<keyword evidence="3 9" id="KW-0812">Transmembrane</keyword>
<dbReference type="FunFam" id="3.40.50.300:FF:000287">
    <property type="entry name" value="Multidrug ABC transporter ATP-binding protein"/>
    <property type="match status" value="1"/>
</dbReference>
<dbReference type="PANTHER" id="PTHR24221">
    <property type="entry name" value="ATP-BINDING CASSETTE SUB-FAMILY B"/>
    <property type="match status" value="1"/>
</dbReference>
<dbReference type="InterPro" id="IPR039421">
    <property type="entry name" value="Type_1_exporter"/>
</dbReference>
<dbReference type="InterPro" id="IPR003439">
    <property type="entry name" value="ABC_transporter-like_ATP-bd"/>
</dbReference>
<evidence type="ECO:0000256" key="7">
    <source>
        <dbReference type="ARBA" id="ARBA00023136"/>
    </source>
</evidence>
<dbReference type="InterPro" id="IPR036640">
    <property type="entry name" value="ABC1_TM_sf"/>
</dbReference>
<evidence type="ECO:0000259" key="10">
    <source>
        <dbReference type="PROSITE" id="PS50893"/>
    </source>
</evidence>
<dbReference type="STRING" id="361077.A0A151ZHW2"/>
<dbReference type="InterPro" id="IPR011527">
    <property type="entry name" value="ABC1_TM_dom"/>
</dbReference>
<dbReference type="GO" id="GO:0140359">
    <property type="term" value="F:ABC-type transporter activity"/>
    <property type="evidence" value="ECO:0007669"/>
    <property type="project" value="InterPro"/>
</dbReference>
<dbReference type="SMART" id="SM00382">
    <property type="entry name" value="AAA"/>
    <property type="match status" value="1"/>
</dbReference>
<dbReference type="OMA" id="STERYIQ"/>
<accession>A0A151ZHW2</accession>
<dbReference type="Gene3D" id="1.20.1560.10">
    <property type="entry name" value="ABC transporter type 1, transmembrane domain"/>
    <property type="match status" value="1"/>
</dbReference>
<dbReference type="GO" id="GO:0016887">
    <property type="term" value="F:ATP hydrolysis activity"/>
    <property type="evidence" value="ECO:0007669"/>
    <property type="project" value="InterPro"/>
</dbReference>
<feature type="transmembrane region" description="Helical" evidence="9">
    <location>
        <begin position="219"/>
        <end position="239"/>
    </location>
</feature>
<dbReference type="OrthoDB" id="6500128at2759"/>
<dbReference type="InterPro" id="IPR027417">
    <property type="entry name" value="P-loop_NTPase"/>
</dbReference>
<dbReference type="SUPFAM" id="SSF52540">
    <property type="entry name" value="P-loop containing nucleoside triphosphate hydrolases"/>
    <property type="match status" value="1"/>
</dbReference>
<comment type="caution">
    <text evidence="12">The sequence shown here is derived from an EMBL/GenBank/DDBJ whole genome shotgun (WGS) entry which is preliminary data.</text>
</comment>
<dbReference type="Proteomes" id="UP000076078">
    <property type="component" value="Unassembled WGS sequence"/>
</dbReference>
<feature type="transmembrane region" description="Helical" evidence="9">
    <location>
        <begin position="191"/>
        <end position="213"/>
    </location>
</feature>
<sequence length="658" mass="74498">MEVKQRVILPDSKKQIKESQINSIKGNVYGSTTPLALFSSSAKTLTKKEELHLKRPSWEMITSLWRTLFPYLWSKNSNSIKIRVILSISSVFLWKLLNLLVPVIYKNIIDQLPNSMPWQWLLCYGVLVLVQKNIWDFRDIVYQPVTDNALRNVNLETFDKVHSLGLSYHLSKKSGSLLKTTEKGSYAVVDLMHVILFDTLPTFIEIIMVTVFLWCSYGYTFACINVFSVLVYSVFTFMITEWRNQFRRIANYKEGQSTDIRSDSFTNFETLKYFTAESFERHRYDIALLDYYSTNMKAKWTYILASMGQASIAAVGTVVALTFATWKATGNNQFSIGDLVAINTLIMQVFEPLQWIGSSYRMIMKQFTDMENLVDLLNLKPEISDIPDAQDLDLSDSNGDTILPSIHFNNVSFSYKTETATVKILDGVSFRVEPGKSVALVGPTGAGKSTVFRLLCRFYDVDDGEVLVENQNIKNITQLSLRQAIGVVPQDTVLFNDTIAYNIGFGKREATDEELIDAARRAQILPFIESSPDGFLTLVGERGLRLSGGEKQRVAIARTLLKNPPILILDEATSALDSLTEKKIQQSLNEVSKGRTTLIIAHRLSTIIHCDEILVLKNGIIAERGTHNQLLSIQGEYANLWNQQLNSPDNINKEEDDE</sequence>
<dbReference type="InParanoid" id="A0A151ZHW2"/>
<dbReference type="GO" id="GO:0016020">
    <property type="term" value="C:membrane"/>
    <property type="evidence" value="ECO:0007669"/>
    <property type="project" value="UniProtKB-SubCell"/>
</dbReference>
<dbReference type="EMBL" id="LODT01000028">
    <property type="protein sequence ID" value="KYQ93460.1"/>
    <property type="molecule type" value="Genomic_DNA"/>
</dbReference>
<evidence type="ECO:0000313" key="12">
    <source>
        <dbReference type="EMBL" id="KYQ93460.1"/>
    </source>
</evidence>
<evidence type="ECO:0000259" key="11">
    <source>
        <dbReference type="PROSITE" id="PS50929"/>
    </source>
</evidence>
<keyword evidence="6 9" id="KW-1133">Transmembrane helix</keyword>
<evidence type="ECO:0000313" key="13">
    <source>
        <dbReference type="Proteomes" id="UP000076078"/>
    </source>
</evidence>
<evidence type="ECO:0000256" key="1">
    <source>
        <dbReference type="ARBA" id="ARBA00004141"/>
    </source>
</evidence>
<dbReference type="PROSITE" id="PS00211">
    <property type="entry name" value="ABC_TRANSPORTER_1"/>
    <property type="match status" value="1"/>
</dbReference>
<dbReference type="AlphaFoldDB" id="A0A151ZHW2"/>
<proteinExistence type="inferred from homology"/>
<dbReference type="CDD" id="cd18560">
    <property type="entry name" value="ABC_6TM_ATM1_ABCB7_HMT1_ABCB6"/>
    <property type="match status" value="1"/>
</dbReference>
<dbReference type="Gene3D" id="3.40.50.300">
    <property type="entry name" value="P-loop containing nucleotide triphosphate hydrolases"/>
    <property type="match status" value="1"/>
</dbReference>
<protein>
    <submittedName>
        <fullName evidence="12">ABC transporter B family protein</fullName>
    </submittedName>
</protein>
<evidence type="ECO:0000256" key="4">
    <source>
        <dbReference type="ARBA" id="ARBA00022741"/>
    </source>
</evidence>
<dbReference type="PANTHER" id="PTHR24221:SF610">
    <property type="entry name" value="ABC TRANSPORTER B FAMILY MEMBER 6"/>
    <property type="match status" value="1"/>
</dbReference>
<dbReference type="SUPFAM" id="SSF90123">
    <property type="entry name" value="ABC transporter transmembrane region"/>
    <property type="match status" value="1"/>
</dbReference>
<dbReference type="GO" id="GO:0005524">
    <property type="term" value="F:ATP binding"/>
    <property type="evidence" value="ECO:0007669"/>
    <property type="project" value="UniProtKB-KW"/>
</dbReference>
<comment type="similarity">
    <text evidence="8">Belongs to the ABC transporter superfamily. ABCB family. Heavy Metal importer (TC 3.A.1.210) subfamily.</text>
</comment>
<reference evidence="12 13" key="1">
    <citation type="submission" date="2015-12" db="EMBL/GenBank/DDBJ databases">
        <title>Dictyostelia acquired genes for synthesis and detection of signals that induce cell-type specialization by lateral gene transfer from prokaryotes.</title>
        <authorList>
            <person name="Gloeckner G."/>
            <person name="Schaap P."/>
        </authorList>
    </citation>
    <scope>NUCLEOTIDE SEQUENCE [LARGE SCALE GENOMIC DNA]</scope>
    <source>
        <strain evidence="12 13">TK</strain>
    </source>
</reference>
<dbReference type="InterPro" id="IPR017871">
    <property type="entry name" value="ABC_transporter-like_CS"/>
</dbReference>
<evidence type="ECO:0000256" key="3">
    <source>
        <dbReference type="ARBA" id="ARBA00022692"/>
    </source>
</evidence>
<gene>
    <name evidence="12" type="ORF">DLAC_06152</name>
</gene>
<evidence type="ECO:0000256" key="8">
    <source>
        <dbReference type="ARBA" id="ARBA00024363"/>
    </source>
</evidence>
<organism evidence="12 13">
    <name type="scientific">Tieghemostelium lacteum</name>
    <name type="common">Slime mold</name>
    <name type="synonym">Dictyostelium lacteum</name>
    <dbReference type="NCBI Taxonomy" id="361077"/>
    <lineage>
        <taxon>Eukaryota</taxon>
        <taxon>Amoebozoa</taxon>
        <taxon>Evosea</taxon>
        <taxon>Eumycetozoa</taxon>
        <taxon>Dictyostelia</taxon>
        <taxon>Dictyosteliales</taxon>
        <taxon>Raperosteliaceae</taxon>
        <taxon>Tieghemostelium</taxon>
    </lineage>
</organism>
<feature type="domain" description="ABC transmembrane type-1" evidence="11">
    <location>
        <begin position="85"/>
        <end position="365"/>
    </location>
</feature>